<accession>A0A6A0B9J0</accession>
<dbReference type="RefSeq" id="WP_172357622.1">
    <property type="nucleotide sequence ID" value="NZ_BLLH01000011.1"/>
</dbReference>
<dbReference type="AlphaFoldDB" id="A0A6A0B9J0"/>
<evidence type="ECO:0000313" key="1">
    <source>
        <dbReference type="EMBL" id="GFH41283.1"/>
    </source>
</evidence>
<organism evidence="1 2">
    <name type="scientific">Pseudolactococcus insecticola</name>
    <dbReference type="NCBI Taxonomy" id="2709158"/>
    <lineage>
        <taxon>Bacteria</taxon>
        <taxon>Bacillati</taxon>
        <taxon>Bacillota</taxon>
        <taxon>Bacilli</taxon>
        <taxon>Lactobacillales</taxon>
        <taxon>Streptococcaceae</taxon>
        <taxon>Pseudolactococcus</taxon>
    </lineage>
</organism>
<reference evidence="1 2" key="1">
    <citation type="submission" date="2020-02" db="EMBL/GenBank/DDBJ databases">
        <title>Draft genome sequence of Lactococcus sp. Hs20B0-1.</title>
        <authorList>
            <person name="Noda S."/>
            <person name="Yuki M."/>
            <person name="Ohkuma M."/>
        </authorList>
    </citation>
    <scope>NUCLEOTIDE SEQUENCE [LARGE SCALE GENOMIC DNA]</scope>
    <source>
        <strain evidence="1 2">Hs20B0-1</strain>
    </source>
</reference>
<protein>
    <submittedName>
        <fullName evidence="1">Uncharacterized protein</fullName>
    </submittedName>
</protein>
<name>A0A6A0B9J0_9LACT</name>
<gene>
    <name evidence="1" type="ORF">Hs20B_16810</name>
</gene>
<dbReference type="EMBL" id="BLLH01000011">
    <property type="protein sequence ID" value="GFH41283.1"/>
    <property type="molecule type" value="Genomic_DNA"/>
</dbReference>
<dbReference type="InterPro" id="IPR036390">
    <property type="entry name" value="WH_DNA-bd_sf"/>
</dbReference>
<evidence type="ECO:0000313" key="2">
    <source>
        <dbReference type="Proteomes" id="UP000475928"/>
    </source>
</evidence>
<dbReference type="Proteomes" id="UP000475928">
    <property type="component" value="Unassembled WGS sequence"/>
</dbReference>
<dbReference type="SUPFAM" id="SSF46785">
    <property type="entry name" value="Winged helix' DNA-binding domain"/>
    <property type="match status" value="1"/>
</dbReference>
<proteinExistence type="predicted"/>
<keyword evidence="2" id="KW-1185">Reference proteome</keyword>
<sequence length="362" mass="42576">MIFEEKKGERFQKVIKYDKQMPAIFDFGDLDANGERITYSILGELRDSFFTSEKNETVSRFYFDEIAFLAGNIQKRNGSKYARVDAKFKKSIDGFLDNLRNVHYLVPKLDKRIPLFATLAKDSQEKFIEVKISEEIYQREVLDDFGNVLVPEKRVIDLFNSINWADSQYLEFGRKIHNSLKSKYSMRLYHLLAEFRSTGRIIKSSKYIEEDILKLNAPGKLKNRNAIIDKAVEELSELKNEKGDKIFEFINVTKVGTKKDYQYRFDFSKFTLDLPRNVKESSGGVEKVLKKNQPEYFRANFQIQDEFSNEPYNIIDITEEYALILTQVQEVNTKLKDEHLTKFERTELEKTRRLFISVLSKI</sequence>
<comment type="caution">
    <text evidence="1">The sequence shown here is derived from an EMBL/GenBank/DDBJ whole genome shotgun (WGS) entry which is preliminary data.</text>
</comment>